<evidence type="ECO:0000256" key="1">
    <source>
        <dbReference type="PROSITE-ProRule" id="PRU00047"/>
    </source>
</evidence>
<dbReference type="SMART" id="SM00343">
    <property type="entry name" value="ZnF_C2HC"/>
    <property type="match status" value="1"/>
</dbReference>
<dbReference type="SUPFAM" id="SSF54928">
    <property type="entry name" value="RNA-binding domain, RBD"/>
    <property type="match status" value="1"/>
</dbReference>
<feature type="region of interest" description="Disordered" evidence="3">
    <location>
        <begin position="247"/>
        <end position="459"/>
    </location>
</feature>
<keyword evidence="1" id="KW-0862">Zinc</keyword>
<feature type="compositionally biased region" description="Basic residues" evidence="3">
    <location>
        <begin position="344"/>
        <end position="353"/>
    </location>
</feature>
<evidence type="ECO:0000313" key="7">
    <source>
        <dbReference type="Proteomes" id="UP000237105"/>
    </source>
</evidence>
<protein>
    <submittedName>
        <fullName evidence="6">Splicing factor-like protein</fullName>
    </submittedName>
</protein>
<dbReference type="OrthoDB" id="5970at2759"/>
<dbReference type="AlphaFoldDB" id="A0A2P5B4I5"/>
<dbReference type="InterPro" id="IPR001878">
    <property type="entry name" value="Znf_CCHC"/>
</dbReference>
<dbReference type="InterPro" id="IPR036875">
    <property type="entry name" value="Znf_CCHC_sf"/>
</dbReference>
<dbReference type="Pfam" id="PF00076">
    <property type="entry name" value="RRM_1"/>
    <property type="match status" value="1"/>
</dbReference>
<evidence type="ECO:0000313" key="6">
    <source>
        <dbReference type="EMBL" id="PON43701.1"/>
    </source>
</evidence>
<dbReference type="PANTHER" id="PTHR48038">
    <property type="entry name" value="RIBONUCLEOPROTEIN RB97D"/>
    <property type="match status" value="1"/>
</dbReference>
<keyword evidence="1" id="KW-0479">Metal-binding</keyword>
<dbReference type="EMBL" id="JXTB01000365">
    <property type="protein sequence ID" value="PON43701.1"/>
    <property type="molecule type" value="Genomic_DNA"/>
</dbReference>
<organism evidence="6 7">
    <name type="scientific">Parasponia andersonii</name>
    <name type="common">Sponia andersonii</name>
    <dbReference type="NCBI Taxonomy" id="3476"/>
    <lineage>
        <taxon>Eukaryota</taxon>
        <taxon>Viridiplantae</taxon>
        <taxon>Streptophyta</taxon>
        <taxon>Embryophyta</taxon>
        <taxon>Tracheophyta</taxon>
        <taxon>Spermatophyta</taxon>
        <taxon>Magnoliopsida</taxon>
        <taxon>eudicotyledons</taxon>
        <taxon>Gunneridae</taxon>
        <taxon>Pentapetalae</taxon>
        <taxon>rosids</taxon>
        <taxon>fabids</taxon>
        <taxon>Rosales</taxon>
        <taxon>Cannabaceae</taxon>
        <taxon>Parasponia</taxon>
    </lineage>
</organism>
<dbReference type="Proteomes" id="UP000237105">
    <property type="component" value="Unassembled WGS sequence"/>
</dbReference>
<dbReference type="Gene3D" id="3.30.70.330">
    <property type="match status" value="1"/>
</dbReference>
<dbReference type="Pfam" id="PF00098">
    <property type="entry name" value="zf-CCHC"/>
    <property type="match status" value="1"/>
</dbReference>
<dbReference type="PROSITE" id="PS50158">
    <property type="entry name" value="ZF_CCHC"/>
    <property type="match status" value="1"/>
</dbReference>
<dbReference type="PROSITE" id="PS50102">
    <property type="entry name" value="RRM"/>
    <property type="match status" value="1"/>
</dbReference>
<feature type="domain" description="RRM" evidence="4">
    <location>
        <begin position="1"/>
        <end position="70"/>
    </location>
</feature>
<feature type="compositionally biased region" description="Acidic residues" evidence="3">
    <location>
        <begin position="170"/>
        <end position="184"/>
    </location>
</feature>
<gene>
    <name evidence="6" type="ORF">PanWU01x14_271540</name>
</gene>
<dbReference type="PANTHER" id="PTHR48038:SF2">
    <property type="entry name" value="OS02G0536400 PROTEIN"/>
    <property type="match status" value="1"/>
</dbReference>
<feature type="compositionally biased region" description="Basic and acidic residues" evidence="3">
    <location>
        <begin position="185"/>
        <end position="205"/>
    </location>
</feature>
<sequence length="671" mass="75370">MSLYIGRISARTRKDDLERVFQRFGQCDVRLKDGYGFVVYDFSPNAEKALRALHGRHICGQQLTITWSNKQPRTFQRYARGARTYESRGRDFDRRKIPNDWGDYRSGMKQQDTDSGRINSEEILDEAKDYHQEDTIDCIGEERDNFREDLPRNGDDIVPKLVDNGRWGEQVDDPLNDNGDDNGMEFDRYEPYQGYDRNDKDENRWMAHSGGSALGSSQENVGRERDGDAVLNRRACFSCGALGHKMRDCPRKHSRRKFTRFDRGPNDDISKGKGDDKVERFGSESWANVQSSRGTRLRQRDDRWASNSGKLQMSPKKRTTSEIDGIQGRDHGGKNRNERETGSPKRHSAKKLKSASTSFHSEYPASRSRSVSKSSKTLARSVSRSRSRSVVGAHLLSSTSRSSSKSGRSKSLSSKSRSRSSLSTSLSLSVSLGRPATSPSKAKAHLNPKESIDNGLTPDTKDIEFQQAIKGNAYFENAQIGCGMEAVNSGNAVSSSKVEDDVGKNQHLQKDDNIISSLSVKVRSLGNSTPEIGAGTTWDSPTDVVKENLDLTNSNDVVMDHMLKPTDMSDSETPNACSGCSTSISLQEMCMVLKHYGLELTQESEKHLSLESYFGSARLWPWESIYYRRMKKGPISVENYARRVAQNQEFGIVDKYIRSSSGWGEAWQDNP</sequence>
<dbReference type="InterPro" id="IPR012677">
    <property type="entry name" value="Nucleotide-bd_a/b_plait_sf"/>
</dbReference>
<feature type="region of interest" description="Disordered" evidence="3">
    <location>
        <begin position="146"/>
        <end position="226"/>
    </location>
</feature>
<comment type="caution">
    <text evidence="6">The sequence shown here is derived from an EMBL/GenBank/DDBJ whole genome shotgun (WGS) entry which is preliminary data.</text>
</comment>
<keyword evidence="7" id="KW-1185">Reference proteome</keyword>
<reference evidence="7" key="1">
    <citation type="submission" date="2016-06" db="EMBL/GenBank/DDBJ databases">
        <title>Parallel loss of symbiosis genes in relatives of nitrogen-fixing non-legume Parasponia.</title>
        <authorList>
            <person name="Van Velzen R."/>
            <person name="Holmer R."/>
            <person name="Bu F."/>
            <person name="Rutten L."/>
            <person name="Van Zeijl A."/>
            <person name="Liu W."/>
            <person name="Santuari L."/>
            <person name="Cao Q."/>
            <person name="Sharma T."/>
            <person name="Shen D."/>
            <person name="Roswanjaya Y."/>
            <person name="Wardhani T."/>
            <person name="Kalhor M.S."/>
            <person name="Jansen J."/>
            <person name="Van den Hoogen J."/>
            <person name="Gungor B."/>
            <person name="Hartog M."/>
            <person name="Hontelez J."/>
            <person name="Verver J."/>
            <person name="Yang W.-C."/>
            <person name="Schijlen E."/>
            <person name="Repin R."/>
            <person name="Schilthuizen M."/>
            <person name="Schranz E."/>
            <person name="Heidstra R."/>
            <person name="Miyata K."/>
            <person name="Fedorova E."/>
            <person name="Kohlen W."/>
            <person name="Bisseling T."/>
            <person name="Smit S."/>
            <person name="Geurts R."/>
        </authorList>
    </citation>
    <scope>NUCLEOTIDE SEQUENCE [LARGE SCALE GENOMIC DNA]</scope>
    <source>
        <strain evidence="7">cv. WU1-14</strain>
    </source>
</reference>
<keyword evidence="1" id="KW-0863">Zinc-finger</keyword>
<dbReference type="InterPro" id="IPR000504">
    <property type="entry name" value="RRM_dom"/>
</dbReference>
<evidence type="ECO:0000259" key="5">
    <source>
        <dbReference type="PROSITE" id="PS50158"/>
    </source>
</evidence>
<dbReference type="InterPro" id="IPR035979">
    <property type="entry name" value="RBD_domain_sf"/>
</dbReference>
<feature type="compositionally biased region" description="Polar residues" evidence="3">
    <location>
        <begin position="285"/>
        <end position="294"/>
    </location>
</feature>
<dbReference type="GO" id="GO:0008270">
    <property type="term" value="F:zinc ion binding"/>
    <property type="evidence" value="ECO:0007669"/>
    <property type="project" value="UniProtKB-KW"/>
</dbReference>
<name>A0A2P5B4I5_PARAD</name>
<evidence type="ECO:0000256" key="2">
    <source>
        <dbReference type="PROSITE-ProRule" id="PRU00176"/>
    </source>
</evidence>
<evidence type="ECO:0000256" key="3">
    <source>
        <dbReference type="SAM" id="MobiDB-lite"/>
    </source>
</evidence>
<feature type="compositionally biased region" description="Basic and acidic residues" evidence="3">
    <location>
        <begin position="259"/>
        <end position="282"/>
    </location>
</feature>
<dbReference type="STRING" id="3476.A0A2P5B4I5"/>
<dbReference type="GO" id="GO:0003723">
    <property type="term" value="F:RNA binding"/>
    <property type="evidence" value="ECO:0007669"/>
    <property type="project" value="UniProtKB-UniRule"/>
</dbReference>
<accession>A0A2P5B4I5</accession>
<proteinExistence type="predicted"/>
<keyword evidence="2" id="KW-0694">RNA-binding</keyword>
<feature type="compositionally biased region" description="Low complexity" evidence="3">
    <location>
        <begin position="366"/>
        <end position="434"/>
    </location>
</feature>
<feature type="domain" description="CCHC-type" evidence="5">
    <location>
        <begin position="236"/>
        <end position="251"/>
    </location>
</feature>
<feature type="compositionally biased region" description="Basic and acidic residues" evidence="3">
    <location>
        <begin position="327"/>
        <end position="343"/>
    </location>
</feature>
<dbReference type="SMART" id="SM00360">
    <property type="entry name" value="RRM"/>
    <property type="match status" value="1"/>
</dbReference>
<evidence type="ECO:0000259" key="4">
    <source>
        <dbReference type="PROSITE" id="PS50102"/>
    </source>
</evidence>
<dbReference type="SUPFAM" id="SSF57756">
    <property type="entry name" value="Retrovirus zinc finger-like domains"/>
    <property type="match status" value="1"/>
</dbReference>
<feature type="compositionally biased region" description="Basic and acidic residues" evidence="3">
    <location>
        <begin position="146"/>
        <end position="158"/>
    </location>
</feature>
<dbReference type="Gene3D" id="4.10.60.10">
    <property type="entry name" value="Zinc finger, CCHC-type"/>
    <property type="match status" value="1"/>
</dbReference>